<comment type="caution">
    <text evidence="2">The sequence shown here is derived from an EMBL/GenBank/DDBJ whole genome shotgun (WGS) entry which is preliminary data.</text>
</comment>
<feature type="domain" description="Lipid II isoglutaminyl synthase (glutamine-hydrolyzing) subunit MurT C-terminal" evidence="1">
    <location>
        <begin position="1"/>
        <end position="54"/>
    </location>
</feature>
<evidence type="ECO:0000259" key="1">
    <source>
        <dbReference type="Pfam" id="PF08353"/>
    </source>
</evidence>
<dbReference type="EMBL" id="BARS01034626">
    <property type="protein sequence ID" value="GAG24406.1"/>
    <property type="molecule type" value="Genomic_DNA"/>
</dbReference>
<dbReference type="InterPro" id="IPR013564">
    <property type="entry name" value="MurT_C"/>
</dbReference>
<proteinExistence type="predicted"/>
<gene>
    <name evidence="2" type="ORF">S01H1_53470</name>
</gene>
<accession>X0XHI4</accession>
<organism evidence="2">
    <name type="scientific">marine sediment metagenome</name>
    <dbReference type="NCBI Taxonomy" id="412755"/>
    <lineage>
        <taxon>unclassified sequences</taxon>
        <taxon>metagenomes</taxon>
        <taxon>ecological metagenomes</taxon>
    </lineage>
</organism>
<dbReference type="AlphaFoldDB" id="X0XHI4"/>
<name>X0XHI4_9ZZZZ</name>
<sequence>MSGRRAWDMALRLKYGGLDSLPGVEEDATAALRRALRATPQDATLYVIPTYTAMLQVRELLARWARRPAFWEAA</sequence>
<reference evidence="2" key="1">
    <citation type="journal article" date="2014" name="Front. Microbiol.">
        <title>High frequency of phylogenetically diverse reductive dehalogenase-homologous genes in deep subseafloor sedimentary metagenomes.</title>
        <authorList>
            <person name="Kawai M."/>
            <person name="Futagami T."/>
            <person name="Toyoda A."/>
            <person name="Takaki Y."/>
            <person name="Nishi S."/>
            <person name="Hori S."/>
            <person name="Arai W."/>
            <person name="Tsubouchi T."/>
            <person name="Morono Y."/>
            <person name="Uchiyama I."/>
            <person name="Ito T."/>
            <person name="Fujiyama A."/>
            <person name="Inagaki F."/>
            <person name="Takami H."/>
        </authorList>
    </citation>
    <scope>NUCLEOTIDE SEQUENCE</scope>
    <source>
        <strain evidence="2">Expedition CK06-06</strain>
    </source>
</reference>
<protein>
    <recommendedName>
        <fullName evidence="1">Lipid II isoglutaminyl synthase (glutamine-hydrolyzing) subunit MurT C-terminal domain-containing protein</fullName>
    </recommendedName>
</protein>
<evidence type="ECO:0000313" key="2">
    <source>
        <dbReference type="EMBL" id="GAG24406.1"/>
    </source>
</evidence>
<dbReference type="Pfam" id="PF08353">
    <property type="entry name" value="MurT_C"/>
    <property type="match status" value="1"/>
</dbReference>